<protein>
    <submittedName>
        <fullName evidence="2">Protein NUCLEAR FUSION DEFECTIVE 6, chloroplastic/mitochondrial-like isoform X1</fullName>
    </submittedName>
</protein>
<sequence>MATITARSLLRSATFSGRTAAVRLAGGSKPKVSSSPFRIPSQKPIAARIFRLPVEMSCVIVETMFPYHTATASALLNSMLSATPRSYGWTLEEFAGSATSMRILSTGNLVDPLNHVTFIR</sequence>
<dbReference type="PANTHER" id="PTHR33156">
    <property type="entry name" value="OS02G0230000 PROTEIN"/>
    <property type="match status" value="1"/>
</dbReference>
<reference evidence="2" key="2">
    <citation type="submission" date="2025-08" db="UniProtKB">
        <authorList>
            <consortium name="RefSeq"/>
        </authorList>
    </citation>
    <scope>IDENTIFICATION</scope>
</reference>
<proteinExistence type="predicted"/>
<dbReference type="RefSeq" id="XP_027768038.1">
    <property type="nucleotide sequence ID" value="XM_027912237.1"/>
</dbReference>
<name>A0ABM1UX20_SOLPN</name>
<dbReference type="Proteomes" id="UP000694930">
    <property type="component" value="Chromosome 10"/>
</dbReference>
<dbReference type="GeneID" id="107032511"/>
<gene>
    <name evidence="2" type="primary">LOC107032511</name>
</gene>
<organism evidence="1 2">
    <name type="scientific">Solanum pennellii</name>
    <name type="common">Tomato</name>
    <name type="synonym">Lycopersicon pennellii</name>
    <dbReference type="NCBI Taxonomy" id="28526"/>
    <lineage>
        <taxon>Eukaryota</taxon>
        <taxon>Viridiplantae</taxon>
        <taxon>Streptophyta</taxon>
        <taxon>Embryophyta</taxon>
        <taxon>Tracheophyta</taxon>
        <taxon>Spermatophyta</taxon>
        <taxon>Magnoliopsida</taxon>
        <taxon>eudicotyledons</taxon>
        <taxon>Gunneridae</taxon>
        <taxon>Pentapetalae</taxon>
        <taxon>asterids</taxon>
        <taxon>lamiids</taxon>
        <taxon>Solanales</taxon>
        <taxon>Solanaceae</taxon>
        <taxon>Solanoideae</taxon>
        <taxon>Solaneae</taxon>
        <taxon>Solanum</taxon>
        <taxon>Solanum subgen. Lycopersicon</taxon>
    </lineage>
</organism>
<accession>A0ABM1UX20</accession>
<reference evidence="1" key="1">
    <citation type="journal article" date="2014" name="Nat. Genet.">
        <title>The genome of the stress-tolerant wild tomato species Solanum pennellii.</title>
        <authorList>
            <person name="Bolger A."/>
            <person name="Scossa F."/>
            <person name="Bolger M.E."/>
            <person name="Lanz C."/>
            <person name="Maumus F."/>
            <person name="Tohge T."/>
            <person name="Quesneville H."/>
            <person name="Alseekh S."/>
            <person name="Sorensen I."/>
            <person name="Lichtenstein G."/>
            <person name="Fich E.A."/>
            <person name="Conte M."/>
            <person name="Keller H."/>
            <person name="Schneeberger K."/>
            <person name="Schwacke R."/>
            <person name="Ofner I."/>
            <person name="Vrebalov J."/>
            <person name="Xu Y."/>
            <person name="Osorio S."/>
            <person name="Aflitos S.A."/>
            <person name="Schijlen E."/>
            <person name="Jimenez-Gomez J.M."/>
            <person name="Ryngajllo M."/>
            <person name="Kimura S."/>
            <person name="Kumar R."/>
            <person name="Koenig D."/>
            <person name="Headland L.R."/>
            <person name="Maloof J.N."/>
            <person name="Sinha N."/>
            <person name="van Ham R.C."/>
            <person name="Lankhorst R.K."/>
            <person name="Mao L."/>
            <person name="Vogel A."/>
            <person name="Arsova B."/>
            <person name="Panstruga R."/>
            <person name="Fei Z."/>
            <person name="Rose J.K."/>
            <person name="Zamir D."/>
            <person name="Carrari F."/>
            <person name="Giovannoni J.J."/>
            <person name="Weigel D."/>
            <person name="Usadel B."/>
            <person name="Fernie A.R."/>
        </authorList>
    </citation>
    <scope>NUCLEOTIDE SEQUENCE [LARGE SCALE GENOMIC DNA]</scope>
    <source>
        <strain evidence="1">cv. LA0716</strain>
    </source>
</reference>
<dbReference type="PANTHER" id="PTHR33156:SF30">
    <property type="entry name" value="PROTEIN NUCLEAR FUSION DEFECTIVE 6, CHLOROPLASTIC_MITOCHONDRIAL-LIKE ISOFORM X1"/>
    <property type="match status" value="1"/>
</dbReference>
<evidence type="ECO:0000313" key="1">
    <source>
        <dbReference type="Proteomes" id="UP000694930"/>
    </source>
</evidence>
<evidence type="ECO:0000313" key="2">
    <source>
        <dbReference type="RefSeq" id="XP_027768038.1"/>
    </source>
</evidence>
<dbReference type="InterPro" id="IPR043459">
    <property type="entry name" value="NFD6/NOXY2-like"/>
</dbReference>
<keyword evidence="1" id="KW-1185">Reference proteome</keyword>